<dbReference type="GO" id="GO:0051607">
    <property type="term" value="P:defense response to virus"/>
    <property type="evidence" value="ECO:0007669"/>
    <property type="project" value="UniProtKB-KW"/>
</dbReference>
<dbReference type="CDD" id="cd09679">
    <property type="entry name" value="Cas10_III"/>
    <property type="match status" value="1"/>
</dbReference>
<dbReference type="Pfam" id="PF20823">
    <property type="entry name" value="Cmr2_Zn-bd"/>
    <property type="match status" value="1"/>
</dbReference>
<dbReference type="InterPro" id="IPR013407">
    <property type="entry name" value="CRISPR-assoc_prot_Cmr2"/>
</dbReference>
<dbReference type="InterPro" id="IPR054767">
    <property type="entry name" value="Cas10-Cmr2_palm2"/>
</dbReference>
<dbReference type="GeneID" id="33322730"/>
<proteinExistence type="predicted"/>
<keyword evidence="1" id="KW-0547">Nucleotide-binding</keyword>
<sequence length="1061" mass="121989">MKSEFWKNKIRAFLHDPPDKVIKILDHIQRRFSILPQHLWYYADSPIQLNIKKACKKFRWKYHEKCMKDQKSGKLIYQIFDDLESIPEIHYSDVYASSLQRIDLEKSKDNKILSSQFYKIYDGSKYIYVGDPIFRHPITGEPREFCTIRSVLPSSEPLDKTTASNAKLNSYDDKFNDILENKILPQEESAFSVLVEGNYYRDYLRIWAWYKRVLKMKLEEEFGKEFAEEFINLPAYSLAPDHTLFDHADVTSAIYGAMEKGTPALLLFKISPVQGFIKNARKERDLWAGSHMLAFLTLKAIEGIIKRYGPDAIIYPHLRENPFFEAYLVQEGLDEYADEKLLDLLKIASLPNKFLALVSWEDVNNIKEDIKESIHSELIKMLGFALSETLRDDILEEAINYAKHELNNVKDENEKDRLERALKCLESLKNLSKNEYEYLSDLRNSKLGKILLSHFSITVTAVPINMSIPKEERDKKESYNRLKEFVESLNLPEKIEKKYLDWLNFLGSIEVSENVARPFDLYSLYYEVLVELNAIESSKFEKTREDSGWKCTLCGEHLAIGGEDYRVMKKLWNKIHMKIPHLIKENEHLCPVCLVKRLYPKYLRSLNSHWKRAVPTIKSVSEVAMRKGSNAGYPTWADIAMYLDPRRNDNIPKDFEDNLRVAIENAKRAIKDALEKVKECLDLKDYEDLFDVEILYTENLRDEEAFLKTLGFGIGKSCSGLGSALSNLEKALSDLYTKIGKPAKYYALLMMDGDRMGSLLMGDDMKTVDYYLRPRVLAHVSDSVREKAKSVKRLLTPSVHAAISRSLRNFSVEYVPKIVESSRGELIYAGGDDILSLLPVDTAISTALELAKIFSKSWDGWTLLPGRSLSGGLLIAHYKHPLYDALDRVRALESKAKSLGRNALTVGWLKRSGTYYEATVGWEGVSKVLSISKQFAQGVASKRFLYHISQELDNLPPNAKAIKAFLKRESIRHLKRDLSEEIMDVLRHFRVQLQSLGEEDIKKINKLIAEGRLTVGALLEALGLESREDAERLYGEIVKEQLRGFVNFLKILVEAQAGDVE</sequence>
<evidence type="ECO:0000313" key="8">
    <source>
        <dbReference type="Proteomes" id="UP000250189"/>
    </source>
</evidence>
<dbReference type="InterPro" id="IPR048690">
    <property type="entry name" value="Cmr2_Zn-bd"/>
</dbReference>
<dbReference type="Proteomes" id="UP000250189">
    <property type="component" value="Chromosome"/>
</dbReference>
<evidence type="ECO:0000256" key="3">
    <source>
        <dbReference type="SAM" id="Coils"/>
    </source>
</evidence>
<feature type="coiled-coil region" evidence="3">
    <location>
        <begin position="401"/>
        <end position="435"/>
    </location>
</feature>
<keyword evidence="8" id="KW-1185">Reference proteome</keyword>
<dbReference type="InterPro" id="IPR043128">
    <property type="entry name" value="Rev_trsase/Diguanyl_cyclase"/>
</dbReference>
<reference evidence="6" key="1">
    <citation type="submission" date="2016-01" db="EMBL/GenBank/DDBJ databases">
        <authorList>
            <person name="Oliw E.H."/>
        </authorList>
    </citation>
    <scope>NUCLEOTIDE SEQUENCE</scope>
    <source>
        <strain evidence="6">1</strain>
    </source>
</reference>
<accession>A0A160VVL0</accession>
<dbReference type="InterPro" id="IPR038242">
    <property type="entry name" value="Cmr2_N"/>
</dbReference>
<dbReference type="PROSITE" id="PS50887">
    <property type="entry name" value="GGDEF"/>
    <property type="match status" value="1"/>
</dbReference>
<dbReference type="EMBL" id="CP015193">
    <property type="protein sequence ID" value="ASJ17206.1"/>
    <property type="molecule type" value="Genomic_DNA"/>
</dbReference>
<keyword evidence="3" id="KW-0175">Coiled coil</keyword>
<dbReference type="OrthoDB" id="148218at2157"/>
<dbReference type="Gene3D" id="3.30.70.270">
    <property type="match status" value="1"/>
</dbReference>
<feature type="coiled-coil region" evidence="3">
    <location>
        <begin position="656"/>
        <end position="683"/>
    </location>
</feature>
<reference evidence="7" key="2">
    <citation type="submission" date="2016-01" db="EMBL/GenBank/DDBJ databases">
        <authorList>
            <person name="Vorgias C.E."/>
        </authorList>
    </citation>
    <scope>NUCLEOTIDE SEQUENCE [LARGE SCALE GENOMIC DNA]</scope>
</reference>
<evidence type="ECO:0000256" key="2">
    <source>
        <dbReference type="ARBA" id="ARBA00023118"/>
    </source>
</evidence>
<keyword evidence="2" id="KW-0051">Antiviral defense</keyword>
<dbReference type="AlphaFoldDB" id="A0A160VVL0"/>
<dbReference type="Gene3D" id="3.30.70.2220">
    <property type="entry name" value="CRISPR-Cas system, Cmr2 subunit, D1 domain, cysteine cluster"/>
    <property type="match status" value="1"/>
</dbReference>
<feature type="domain" description="GGDEF" evidence="4">
    <location>
        <begin position="744"/>
        <end position="909"/>
    </location>
</feature>
<dbReference type="KEGG" id="tch:CHITON_1042"/>
<dbReference type="GO" id="GO:0000166">
    <property type="term" value="F:nucleotide binding"/>
    <property type="evidence" value="ECO:0007669"/>
    <property type="project" value="UniProtKB-KW"/>
</dbReference>
<evidence type="ECO:0000256" key="1">
    <source>
        <dbReference type="ARBA" id="ARBA00022741"/>
    </source>
</evidence>
<dbReference type="RefSeq" id="WP_068577409.1">
    <property type="nucleotide sequence ID" value="NZ_CP015193.1"/>
</dbReference>
<evidence type="ECO:0000313" key="6">
    <source>
        <dbReference type="EMBL" id="CUX77821.1"/>
    </source>
</evidence>
<evidence type="ECO:0000313" key="5">
    <source>
        <dbReference type="EMBL" id="ASJ17206.1"/>
    </source>
</evidence>
<evidence type="ECO:0000259" key="4">
    <source>
        <dbReference type="PROSITE" id="PS50887"/>
    </source>
</evidence>
<dbReference type="STRING" id="54262.CHITON_1042"/>
<dbReference type="Pfam" id="PF22335">
    <property type="entry name" value="Cas10-Cmr2_palm2"/>
    <property type="match status" value="1"/>
</dbReference>
<reference evidence="5 8" key="3">
    <citation type="submission" date="2016-04" db="EMBL/GenBank/DDBJ databases">
        <title>Complete genome sequence of Thermococcus chitonophagus type strain GC74.</title>
        <authorList>
            <person name="Oger P.M."/>
        </authorList>
    </citation>
    <scope>NUCLEOTIDE SEQUENCE [LARGE SCALE GENOMIC DNA]</scope>
    <source>
        <strain evidence="5 8">GC74</strain>
    </source>
</reference>
<dbReference type="InterPro" id="IPR024615">
    <property type="entry name" value="CRISPR-assoc_Cmr2_N"/>
</dbReference>
<dbReference type="Pfam" id="PF12469">
    <property type="entry name" value="Cmr2_N"/>
    <property type="match status" value="1"/>
</dbReference>
<gene>
    <name evidence="5" type="ORF">A3L04_09075</name>
    <name evidence="6" type="ORF">CHITON_1042</name>
</gene>
<protein>
    <submittedName>
        <fullName evidence="6">CRISPR-associated RAMP Cmr2</fullName>
    </submittedName>
</protein>
<dbReference type="EMBL" id="LN999010">
    <property type="protein sequence ID" value="CUX77821.1"/>
    <property type="molecule type" value="Genomic_DNA"/>
</dbReference>
<evidence type="ECO:0000313" key="7">
    <source>
        <dbReference type="Proteomes" id="UP000093069"/>
    </source>
</evidence>
<name>A0A160VVL0_9EURY</name>
<dbReference type="InterPro" id="IPR000160">
    <property type="entry name" value="GGDEF_dom"/>
</dbReference>
<dbReference type="Proteomes" id="UP000093069">
    <property type="component" value="Chromosome I"/>
</dbReference>
<organism evidence="6 7">
    <name type="scientific">Thermococcus chitonophagus</name>
    <dbReference type="NCBI Taxonomy" id="54262"/>
    <lineage>
        <taxon>Archaea</taxon>
        <taxon>Methanobacteriati</taxon>
        <taxon>Methanobacteriota</taxon>
        <taxon>Thermococci</taxon>
        <taxon>Thermococcales</taxon>
        <taxon>Thermococcaceae</taxon>
        <taxon>Thermococcus</taxon>
    </lineage>
</organism>
<dbReference type="NCBIfam" id="TIGR02577">
    <property type="entry name" value="cas_TM1794_Cmr2"/>
    <property type="match status" value="1"/>
</dbReference>